<proteinExistence type="predicted"/>
<dbReference type="EMBL" id="JBHMDO010000024">
    <property type="protein sequence ID" value="MFB9327150.1"/>
    <property type="molecule type" value="Genomic_DNA"/>
</dbReference>
<dbReference type="Pfam" id="PF13427">
    <property type="entry name" value="AadA_C"/>
    <property type="match status" value="1"/>
</dbReference>
<feature type="domain" description="Polymerase nucleotidyl transferase" evidence="2">
    <location>
        <begin position="44"/>
        <end position="77"/>
    </location>
</feature>
<dbReference type="GO" id="GO:0016779">
    <property type="term" value="F:nucleotidyltransferase activity"/>
    <property type="evidence" value="ECO:0007669"/>
    <property type="project" value="UniProtKB-KW"/>
</dbReference>
<feature type="domain" description="Adenylyltransferase AadA C-terminal" evidence="3">
    <location>
        <begin position="204"/>
        <end position="252"/>
    </location>
</feature>
<evidence type="ECO:0000259" key="2">
    <source>
        <dbReference type="Pfam" id="PF01909"/>
    </source>
</evidence>
<reference evidence="4 5" key="1">
    <citation type="submission" date="2024-09" db="EMBL/GenBank/DDBJ databases">
        <authorList>
            <person name="Sun Q."/>
            <person name="Mori K."/>
        </authorList>
    </citation>
    <scope>NUCLEOTIDE SEQUENCE [LARGE SCALE GENOMIC DNA]</scope>
    <source>
        <strain evidence="4 5">TISTR 2452</strain>
    </source>
</reference>
<dbReference type="Pfam" id="PF01909">
    <property type="entry name" value="NTP_transf_2"/>
    <property type="match status" value="1"/>
</dbReference>
<evidence type="ECO:0000259" key="3">
    <source>
        <dbReference type="Pfam" id="PF13427"/>
    </source>
</evidence>
<dbReference type="InterPro" id="IPR025184">
    <property type="entry name" value="AadA_C"/>
</dbReference>
<dbReference type="InterPro" id="IPR043519">
    <property type="entry name" value="NT_sf"/>
</dbReference>
<dbReference type="InterPro" id="IPR002934">
    <property type="entry name" value="Polymerase_NTP_transf_dom"/>
</dbReference>
<gene>
    <name evidence="4" type="ORF">ACFFSY_14580</name>
</gene>
<accession>A0ABV5KQH0</accession>
<keyword evidence="5" id="KW-1185">Reference proteome</keyword>
<organism evidence="4 5">
    <name type="scientific">Paenibacillus aurantiacus</name>
    <dbReference type="NCBI Taxonomy" id="1936118"/>
    <lineage>
        <taxon>Bacteria</taxon>
        <taxon>Bacillati</taxon>
        <taxon>Bacillota</taxon>
        <taxon>Bacilli</taxon>
        <taxon>Bacillales</taxon>
        <taxon>Paenibacillaceae</taxon>
        <taxon>Paenibacillus</taxon>
    </lineage>
</organism>
<dbReference type="SUPFAM" id="SSF81301">
    <property type="entry name" value="Nucleotidyltransferase"/>
    <property type="match status" value="1"/>
</dbReference>
<evidence type="ECO:0000313" key="4">
    <source>
        <dbReference type="EMBL" id="MFB9327150.1"/>
    </source>
</evidence>
<dbReference type="CDD" id="cd05403">
    <property type="entry name" value="NT_KNTase_like"/>
    <property type="match status" value="1"/>
</dbReference>
<keyword evidence="4" id="KW-0548">Nucleotidyltransferase</keyword>
<keyword evidence="1" id="KW-0808">Transferase</keyword>
<dbReference type="RefSeq" id="WP_377495161.1">
    <property type="nucleotide sequence ID" value="NZ_JBHMDO010000024.1"/>
</dbReference>
<comment type="caution">
    <text evidence="4">The sequence shown here is derived from an EMBL/GenBank/DDBJ whole genome shotgun (WGS) entry which is preliminary data.</text>
</comment>
<dbReference type="Proteomes" id="UP001589747">
    <property type="component" value="Unassembled WGS sequence"/>
</dbReference>
<evidence type="ECO:0000313" key="5">
    <source>
        <dbReference type="Proteomes" id="UP001589747"/>
    </source>
</evidence>
<protein>
    <submittedName>
        <fullName evidence="4">Aminoglycoside adenylyltransferase domain-containing protein</fullName>
    </submittedName>
</protein>
<evidence type="ECO:0000256" key="1">
    <source>
        <dbReference type="ARBA" id="ARBA00022679"/>
    </source>
</evidence>
<name>A0ABV5KQH0_9BACL</name>
<sequence length="287" mass="32451">MLDRGSAEPWLNGGMLERLHPDVRGVITEYGAQVNEVGVLPIRGFYLYGSIAMGGYTPGRSDVDFVAVLDRMLTQAECSRLAAIHGHVASCWPSPEMNGIYVMRDQLGKLPHEISPYPCYYGGQFLEADLFECNLVTWHQLKEQGIALRGSRQELDYAVDWDQLLARMKENVESYWRPWVYESAKPDTRKGMALSERSAVEWGVLGLTRLYYTFRENNITTKAGAGVYALERLPATSHPILIEALRWREGKPTLYRSASERRQDALLYLHEMLAACETAAEEAAGRR</sequence>